<feature type="non-terminal residue" evidence="2">
    <location>
        <position position="1"/>
    </location>
</feature>
<evidence type="ECO:0000313" key="2">
    <source>
        <dbReference type="EMBL" id="CAE7268421.1"/>
    </source>
</evidence>
<organism evidence="2 3">
    <name type="scientific">Symbiodinium pilosum</name>
    <name type="common">Dinoflagellate</name>
    <dbReference type="NCBI Taxonomy" id="2952"/>
    <lineage>
        <taxon>Eukaryota</taxon>
        <taxon>Sar</taxon>
        <taxon>Alveolata</taxon>
        <taxon>Dinophyceae</taxon>
        <taxon>Suessiales</taxon>
        <taxon>Symbiodiniaceae</taxon>
        <taxon>Symbiodinium</taxon>
    </lineage>
</organism>
<name>A0A812N0V8_SYMPI</name>
<dbReference type="EMBL" id="CAJNIZ010008525">
    <property type="protein sequence ID" value="CAE7268421.1"/>
    <property type="molecule type" value="Genomic_DNA"/>
</dbReference>
<feature type="compositionally biased region" description="Low complexity" evidence="1">
    <location>
        <begin position="235"/>
        <end position="244"/>
    </location>
</feature>
<feature type="compositionally biased region" description="Low complexity" evidence="1">
    <location>
        <begin position="210"/>
        <end position="219"/>
    </location>
</feature>
<dbReference type="AlphaFoldDB" id="A0A812N0V8"/>
<feature type="region of interest" description="Disordered" evidence="1">
    <location>
        <begin position="304"/>
        <end position="341"/>
    </location>
</feature>
<evidence type="ECO:0000256" key="1">
    <source>
        <dbReference type="SAM" id="MobiDB-lite"/>
    </source>
</evidence>
<feature type="compositionally biased region" description="Basic and acidic residues" evidence="1">
    <location>
        <begin position="125"/>
        <end position="143"/>
    </location>
</feature>
<sequence>SANAAEQRTALGEPTGSAADSIVAAATTSTTTTAPGRVPKLPRDQPDDPPQRHTRSDPEPHQKRKADPRPATHEEHAPKPSAVRKSALTFRAGAKDREWLRKDVEKAAARSGHAKSTRPKPQTAAERRQRELEWIRRDVELHAPRAKLKKASARPATTPALQKEAAIQKETTPAQAPQPLLKGSPPRDPLELQRREKLWIEQEGDKLRAARASKAAAAREQTRELREVKAPGTQSSRSGSSPASRPRDEGAWIQKDLALHEPLRRQRCQHLQSQDAAAVQEAHGDFLRTACLSLFNINIDELPKDVPGSSTTSTSLPPASVRSSQPARSMPAHVSSESNVTEISAKVKQQLSGVIPEDVVDK</sequence>
<dbReference type="Proteomes" id="UP000649617">
    <property type="component" value="Unassembled WGS sequence"/>
</dbReference>
<feature type="non-terminal residue" evidence="2">
    <location>
        <position position="362"/>
    </location>
</feature>
<keyword evidence="3" id="KW-1185">Reference proteome</keyword>
<evidence type="ECO:0000313" key="3">
    <source>
        <dbReference type="Proteomes" id="UP000649617"/>
    </source>
</evidence>
<feature type="compositionally biased region" description="Basic and acidic residues" evidence="1">
    <location>
        <begin position="220"/>
        <end position="229"/>
    </location>
</feature>
<gene>
    <name evidence="2" type="ORF">SPIL2461_LOCUS5855</name>
</gene>
<feature type="compositionally biased region" description="Basic and acidic residues" evidence="1">
    <location>
        <begin position="188"/>
        <end position="208"/>
    </location>
</feature>
<feature type="compositionally biased region" description="Low complexity" evidence="1">
    <location>
        <begin position="15"/>
        <end position="34"/>
    </location>
</feature>
<feature type="compositionally biased region" description="Basic and acidic residues" evidence="1">
    <location>
        <begin position="93"/>
        <end position="108"/>
    </location>
</feature>
<accession>A0A812N0V8</accession>
<feature type="region of interest" description="Disordered" evidence="1">
    <location>
        <begin position="1"/>
        <end position="258"/>
    </location>
</feature>
<protein>
    <submittedName>
        <fullName evidence="2">Uncharacterized protein</fullName>
    </submittedName>
</protein>
<reference evidence="2" key="1">
    <citation type="submission" date="2021-02" db="EMBL/GenBank/DDBJ databases">
        <authorList>
            <person name="Dougan E. K."/>
            <person name="Rhodes N."/>
            <person name="Thang M."/>
            <person name="Chan C."/>
        </authorList>
    </citation>
    <scope>NUCLEOTIDE SEQUENCE</scope>
</reference>
<dbReference type="OrthoDB" id="438865at2759"/>
<proteinExistence type="predicted"/>
<feature type="compositionally biased region" description="Basic and acidic residues" evidence="1">
    <location>
        <begin position="41"/>
        <end position="78"/>
    </location>
</feature>
<comment type="caution">
    <text evidence="2">The sequence shown here is derived from an EMBL/GenBank/DDBJ whole genome shotgun (WGS) entry which is preliminary data.</text>
</comment>